<keyword evidence="3 4" id="KW-0413">Isomerase</keyword>
<gene>
    <name evidence="4 9" type="primary">truA</name>
    <name evidence="9" type="ORF">ENL41_03395</name>
</gene>
<accession>A0A7C5I4Z3</accession>
<dbReference type="GO" id="GO:0003723">
    <property type="term" value="F:RNA binding"/>
    <property type="evidence" value="ECO:0007669"/>
    <property type="project" value="InterPro"/>
</dbReference>
<reference evidence="9" key="1">
    <citation type="journal article" date="2020" name="mSystems">
        <title>Genome- and Community-Level Interaction Insights into Carbon Utilization and Element Cycling Functions of Hydrothermarchaeota in Hydrothermal Sediment.</title>
        <authorList>
            <person name="Zhou Z."/>
            <person name="Liu Y."/>
            <person name="Xu W."/>
            <person name="Pan J."/>
            <person name="Luo Z.H."/>
            <person name="Li M."/>
        </authorList>
    </citation>
    <scope>NUCLEOTIDE SEQUENCE [LARGE SCALE GENOMIC DNA]</scope>
    <source>
        <strain evidence="9">HyVt-94</strain>
    </source>
</reference>
<protein>
    <recommendedName>
        <fullName evidence="4">tRNA pseudouridine synthase A</fullName>
        <ecNumber evidence="4">5.4.99.12</ecNumber>
    </recommendedName>
    <alternativeName>
        <fullName evidence="4">tRNA pseudouridine(38-40) synthase</fullName>
    </alternativeName>
    <alternativeName>
        <fullName evidence="4">tRNA pseudouridylate synthase I</fullName>
    </alternativeName>
    <alternativeName>
        <fullName evidence="4">tRNA-uridine isomerase I</fullName>
    </alternativeName>
</protein>
<dbReference type="InterPro" id="IPR020097">
    <property type="entry name" value="PsdUridine_synth_TruA_a/b_dom"/>
</dbReference>
<evidence type="ECO:0000256" key="1">
    <source>
        <dbReference type="ARBA" id="ARBA00009375"/>
    </source>
</evidence>
<evidence type="ECO:0000256" key="7">
    <source>
        <dbReference type="RuleBase" id="RU003792"/>
    </source>
</evidence>
<dbReference type="Gene3D" id="3.30.70.580">
    <property type="entry name" value="Pseudouridine synthase I, catalytic domain, N-terminal subdomain"/>
    <property type="match status" value="1"/>
</dbReference>
<dbReference type="SUPFAM" id="SSF55120">
    <property type="entry name" value="Pseudouridine synthase"/>
    <property type="match status" value="1"/>
</dbReference>
<comment type="catalytic activity">
    <reaction evidence="4 7">
        <text>uridine(38/39/40) in tRNA = pseudouridine(38/39/40) in tRNA</text>
        <dbReference type="Rhea" id="RHEA:22376"/>
        <dbReference type="Rhea" id="RHEA-COMP:10085"/>
        <dbReference type="Rhea" id="RHEA-COMP:10087"/>
        <dbReference type="ChEBI" id="CHEBI:65314"/>
        <dbReference type="ChEBI" id="CHEBI:65315"/>
        <dbReference type="EC" id="5.4.99.12"/>
    </reaction>
</comment>
<evidence type="ECO:0000259" key="8">
    <source>
        <dbReference type="Pfam" id="PF01416"/>
    </source>
</evidence>
<dbReference type="FunFam" id="3.30.70.580:FF:000001">
    <property type="entry name" value="tRNA pseudouridine synthase A"/>
    <property type="match status" value="1"/>
</dbReference>
<keyword evidence="2 4" id="KW-0819">tRNA processing</keyword>
<dbReference type="InterPro" id="IPR001406">
    <property type="entry name" value="PsdUridine_synth_TruA"/>
</dbReference>
<dbReference type="EC" id="5.4.99.12" evidence="4"/>
<feature type="active site" description="Nucleophile" evidence="4 5">
    <location>
        <position position="51"/>
    </location>
</feature>
<dbReference type="EMBL" id="DRTV01000241">
    <property type="protein sequence ID" value="HHF58450.1"/>
    <property type="molecule type" value="Genomic_DNA"/>
</dbReference>
<evidence type="ECO:0000256" key="4">
    <source>
        <dbReference type="HAMAP-Rule" id="MF_00171"/>
    </source>
</evidence>
<proteinExistence type="inferred from homology"/>
<sequence>MTYLARIEYDGTDFFGWQIQRDKRTVQGEIMKALKKITGISVKVVGASRTDRGVHARGQLASLHFPEKPKLGPRELKRAMNAILPHDIYIHEMKVVDEGFNARYRAKKKKYIYRILPEKRSPIRRRFILELPFTPVLEILNESASYLKGTIDFSFLKIEERKSPNVEFEKAMWYRLEDEYVFEVVANRFLYKLVRMLVGMMLKAAWKFKDAGAFKKFLDGKDEHIWVAPPRGLTLDKVYI</sequence>
<dbReference type="InterPro" id="IPR020094">
    <property type="entry name" value="TruA/RsuA/RluB/E/F_N"/>
</dbReference>
<comment type="function">
    <text evidence="4">Formation of pseudouridine at positions 38, 39 and 40 in the anticodon stem and loop of transfer RNAs.</text>
</comment>
<dbReference type="InterPro" id="IPR020095">
    <property type="entry name" value="PsdUridine_synth_TruA_C"/>
</dbReference>
<dbReference type="PANTHER" id="PTHR11142:SF0">
    <property type="entry name" value="TRNA PSEUDOURIDINE SYNTHASE-LIKE 1"/>
    <property type="match status" value="1"/>
</dbReference>
<name>A0A7C5I4Z3_UNCW3</name>
<dbReference type="NCBIfam" id="TIGR00071">
    <property type="entry name" value="hisT_truA"/>
    <property type="match status" value="1"/>
</dbReference>
<dbReference type="Pfam" id="PF01416">
    <property type="entry name" value="PseudoU_synth_1"/>
    <property type="match status" value="2"/>
</dbReference>
<comment type="caution">
    <text evidence="4">Lacks conserved residue(s) required for the propagation of feature annotation.</text>
</comment>
<dbReference type="PANTHER" id="PTHR11142">
    <property type="entry name" value="PSEUDOURIDYLATE SYNTHASE"/>
    <property type="match status" value="1"/>
</dbReference>
<evidence type="ECO:0000256" key="5">
    <source>
        <dbReference type="PIRSR" id="PIRSR001430-1"/>
    </source>
</evidence>
<dbReference type="PIRSF" id="PIRSF001430">
    <property type="entry name" value="tRNA_psdUrid_synth"/>
    <property type="match status" value="1"/>
</dbReference>
<dbReference type="InterPro" id="IPR020103">
    <property type="entry name" value="PsdUridine_synth_cat_dom_sf"/>
</dbReference>
<evidence type="ECO:0000256" key="6">
    <source>
        <dbReference type="PIRSR" id="PIRSR001430-2"/>
    </source>
</evidence>
<evidence type="ECO:0000313" key="9">
    <source>
        <dbReference type="EMBL" id="HHF58450.1"/>
    </source>
</evidence>
<dbReference type="HAMAP" id="MF_00171">
    <property type="entry name" value="TruA"/>
    <property type="match status" value="1"/>
</dbReference>
<comment type="similarity">
    <text evidence="1 4 7">Belongs to the tRNA pseudouridine synthase TruA family.</text>
</comment>
<evidence type="ECO:0000256" key="2">
    <source>
        <dbReference type="ARBA" id="ARBA00022694"/>
    </source>
</evidence>
<dbReference type="GO" id="GO:0031119">
    <property type="term" value="P:tRNA pseudouridine synthesis"/>
    <property type="evidence" value="ECO:0007669"/>
    <property type="project" value="UniProtKB-UniRule"/>
</dbReference>
<feature type="domain" description="Pseudouridine synthase I TruA alpha/beta" evidence="8">
    <location>
        <begin position="7"/>
        <end position="104"/>
    </location>
</feature>
<evidence type="ECO:0000256" key="3">
    <source>
        <dbReference type="ARBA" id="ARBA00023235"/>
    </source>
</evidence>
<feature type="domain" description="Pseudouridine synthase I TruA alpha/beta" evidence="8">
    <location>
        <begin position="144"/>
        <end position="238"/>
    </location>
</feature>
<comment type="subunit">
    <text evidence="4">Homodimer.</text>
</comment>
<dbReference type="Proteomes" id="UP000886014">
    <property type="component" value="Unassembled WGS sequence"/>
</dbReference>
<dbReference type="AlphaFoldDB" id="A0A7C5I4Z3"/>
<dbReference type="Gene3D" id="3.30.70.660">
    <property type="entry name" value="Pseudouridine synthase I, catalytic domain, C-terminal subdomain"/>
    <property type="match status" value="1"/>
</dbReference>
<dbReference type="CDD" id="cd02570">
    <property type="entry name" value="PseudoU_synth_EcTruA"/>
    <property type="match status" value="1"/>
</dbReference>
<organism evidence="9">
    <name type="scientific">candidate division WOR-3 bacterium</name>
    <dbReference type="NCBI Taxonomy" id="2052148"/>
    <lineage>
        <taxon>Bacteria</taxon>
        <taxon>Bacteria division WOR-3</taxon>
    </lineage>
</organism>
<feature type="binding site" evidence="4 6">
    <location>
        <position position="111"/>
    </location>
    <ligand>
        <name>substrate</name>
    </ligand>
</feature>
<comment type="caution">
    <text evidence="9">The sequence shown here is derived from an EMBL/GenBank/DDBJ whole genome shotgun (WGS) entry which is preliminary data.</text>
</comment>
<dbReference type="GO" id="GO:0160147">
    <property type="term" value="F:tRNA pseudouridine(38-40) synthase activity"/>
    <property type="evidence" value="ECO:0007669"/>
    <property type="project" value="UniProtKB-EC"/>
</dbReference>